<feature type="compositionally biased region" description="Basic and acidic residues" evidence="1">
    <location>
        <begin position="7"/>
        <end position="20"/>
    </location>
</feature>
<comment type="caution">
    <text evidence="2">The sequence shown here is derived from an EMBL/GenBank/DDBJ whole genome shotgun (WGS) entry which is preliminary data.</text>
</comment>
<dbReference type="Proteomes" id="UP001372338">
    <property type="component" value="Unassembled WGS sequence"/>
</dbReference>
<organism evidence="2 3">
    <name type="scientific">Crotalaria pallida</name>
    <name type="common">Smooth rattlebox</name>
    <name type="synonym">Crotalaria striata</name>
    <dbReference type="NCBI Taxonomy" id="3830"/>
    <lineage>
        <taxon>Eukaryota</taxon>
        <taxon>Viridiplantae</taxon>
        <taxon>Streptophyta</taxon>
        <taxon>Embryophyta</taxon>
        <taxon>Tracheophyta</taxon>
        <taxon>Spermatophyta</taxon>
        <taxon>Magnoliopsida</taxon>
        <taxon>eudicotyledons</taxon>
        <taxon>Gunneridae</taxon>
        <taxon>Pentapetalae</taxon>
        <taxon>rosids</taxon>
        <taxon>fabids</taxon>
        <taxon>Fabales</taxon>
        <taxon>Fabaceae</taxon>
        <taxon>Papilionoideae</taxon>
        <taxon>50 kb inversion clade</taxon>
        <taxon>genistoids sensu lato</taxon>
        <taxon>core genistoids</taxon>
        <taxon>Crotalarieae</taxon>
        <taxon>Crotalaria</taxon>
    </lineage>
</organism>
<protein>
    <submittedName>
        <fullName evidence="2">Uncharacterized protein</fullName>
    </submittedName>
</protein>
<evidence type="ECO:0000313" key="3">
    <source>
        <dbReference type="Proteomes" id="UP001372338"/>
    </source>
</evidence>
<accession>A0AAN9II43</accession>
<name>A0AAN9II43_CROPI</name>
<dbReference type="EMBL" id="JAYWIO010000003">
    <property type="protein sequence ID" value="KAK7273236.1"/>
    <property type="molecule type" value="Genomic_DNA"/>
</dbReference>
<gene>
    <name evidence="2" type="ORF">RIF29_14285</name>
</gene>
<proteinExistence type="predicted"/>
<evidence type="ECO:0000313" key="2">
    <source>
        <dbReference type="EMBL" id="KAK7273236.1"/>
    </source>
</evidence>
<dbReference type="AlphaFoldDB" id="A0AAN9II43"/>
<sequence>MISKHTHKEERREIEREKGQGGRGNNVESEIDSARAAVQRVEEALQEHEGSRFALGEGCVCVFSLLLCSRLMEKKTEPSRRESDCDSL</sequence>
<evidence type="ECO:0000256" key="1">
    <source>
        <dbReference type="SAM" id="MobiDB-lite"/>
    </source>
</evidence>
<feature type="region of interest" description="Disordered" evidence="1">
    <location>
        <begin position="1"/>
        <end position="31"/>
    </location>
</feature>
<keyword evidence="3" id="KW-1185">Reference proteome</keyword>
<reference evidence="2 3" key="1">
    <citation type="submission" date="2024-01" db="EMBL/GenBank/DDBJ databases">
        <title>The genomes of 5 underutilized Papilionoideae crops provide insights into root nodulation and disease resistanc.</title>
        <authorList>
            <person name="Yuan L."/>
        </authorList>
    </citation>
    <scope>NUCLEOTIDE SEQUENCE [LARGE SCALE GENOMIC DNA]</scope>
    <source>
        <strain evidence="2">ZHUSHIDOU_FW_LH</strain>
        <tissue evidence="2">Leaf</tissue>
    </source>
</reference>